<accession>A0AA96WIW7</accession>
<proteinExistence type="predicted"/>
<name>A0AA96WIW7_9CYAN</name>
<dbReference type="PANTHER" id="PTHR39189:SF1">
    <property type="entry name" value="UPF0173 METAL-DEPENDENT HYDROLASE YTKL"/>
    <property type="match status" value="1"/>
</dbReference>
<sequence>MKRRQFVQYTGAGLLAGLGLSLVDRLPAQAQSGAVSIQYLGHTCFLFTGDGRRILVNPFRPVGCTAGYSAPQVGADLVMISSRLLDEGAVEGLPGNPRILFEPGVYDVNGLQVNGIAMDHDDVGGRRFGTNVAWRWVQGGVNILHLGGAAAPITTEQQILMGRPDVLLVPVGNGPKAFTPEEAQAAIQLLNPKLVIPTHFRTAAADAATCDILPIDNFLALMGGTPVQQVGNSISVAPGDLPGSTQIRVMSYA</sequence>
<reference evidence="1" key="1">
    <citation type="submission" date="2020-05" db="EMBL/GenBank/DDBJ databases">
        <authorList>
            <person name="Zhu T."/>
            <person name="Keshari N."/>
            <person name="Lu X."/>
        </authorList>
    </citation>
    <scope>NUCLEOTIDE SEQUENCE</scope>
    <source>
        <strain evidence="1">NK1-12</strain>
    </source>
</reference>
<dbReference type="InterPro" id="IPR036866">
    <property type="entry name" value="RibonucZ/Hydroxyglut_hydro"/>
</dbReference>
<dbReference type="PANTHER" id="PTHR39189">
    <property type="entry name" value="UPF0173 METAL-DEPENDENT HYDROLASE YTKL"/>
    <property type="match status" value="1"/>
</dbReference>
<dbReference type="RefSeq" id="WP_316432164.1">
    <property type="nucleotide sequence ID" value="NZ_CP053586.1"/>
</dbReference>
<dbReference type="Pfam" id="PF13483">
    <property type="entry name" value="Lactamase_B_3"/>
    <property type="match status" value="1"/>
</dbReference>
<evidence type="ECO:0000313" key="1">
    <source>
        <dbReference type="EMBL" id="WNZ25969.1"/>
    </source>
</evidence>
<organism evidence="1">
    <name type="scientific">Leptolyngbya sp. NK1-12</name>
    <dbReference type="NCBI Taxonomy" id="2547451"/>
    <lineage>
        <taxon>Bacteria</taxon>
        <taxon>Bacillati</taxon>
        <taxon>Cyanobacteriota</taxon>
        <taxon>Cyanophyceae</taxon>
        <taxon>Leptolyngbyales</taxon>
        <taxon>Leptolyngbyaceae</taxon>
        <taxon>Leptolyngbya group</taxon>
        <taxon>Leptolyngbya</taxon>
    </lineage>
</organism>
<protein>
    <submittedName>
        <fullName evidence="1">MBL fold metallo-hydrolase</fullName>
    </submittedName>
</protein>
<dbReference type="AlphaFoldDB" id="A0AA96WIW7"/>
<dbReference type="EMBL" id="CP053586">
    <property type="protein sequence ID" value="WNZ25969.1"/>
    <property type="molecule type" value="Genomic_DNA"/>
</dbReference>
<dbReference type="Gene3D" id="3.60.15.10">
    <property type="entry name" value="Ribonuclease Z/Hydroxyacylglutathione hydrolase-like"/>
    <property type="match status" value="1"/>
</dbReference>
<dbReference type="SUPFAM" id="SSF56281">
    <property type="entry name" value="Metallo-hydrolase/oxidoreductase"/>
    <property type="match status" value="1"/>
</dbReference>
<gene>
    <name evidence="1" type="ORF">HJG54_26165</name>
</gene>